<dbReference type="SUPFAM" id="SSF55486">
    <property type="entry name" value="Metalloproteases ('zincins'), catalytic domain"/>
    <property type="match status" value="1"/>
</dbReference>
<dbReference type="GO" id="GO:0004222">
    <property type="term" value="F:metalloendopeptidase activity"/>
    <property type="evidence" value="ECO:0007669"/>
    <property type="project" value="InterPro"/>
</dbReference>
<dbReference type="InterPro" id="IPR008753">
    <property type="entry name" value="Peptidase_M13_N"/>
</dbReference>
<evidence type="ECO:0000313" key="11">
    <source>
        <dbReference type="Proteomes" id="UP000038040"/>
    </source>
</evidence>
<dbReference type="OrthoDB" id="6475849at2759"/>
<comment type="similarity">
    <text evidence="2">Belongs to the peptidase M13 family.</text>
</comment>
<dbReference type="InterPro" id="IPR024079">
    <property type="entry name" value="MetalloPept_cat_dom_sf"/>
</dbReference>
<keyword evidence="7" id="KW-0482">Metalloprotease</keyword>
<evidence type="ECO:0000259" key="9">
    <source>
        <dbReference type="Pfam" id="PF05649"/>
    </source>
</evidence>
<feature type="domain" description="Peptidase M13 N-terminal" evidence="9">
    <location>
        <begin position="7"/>
        <end position="415"/>
    </location>
</feature>
<dbReference type="Pfam" id="PF05649">
    <property type="entry name" value="Peptidase_M13_N"/>
    <property type="match status" value="1"/>
</dbReference>
<evidence type="ECO:0000313" key="12">
    <source>
        <dbReference type="Proteomes" id="UP000274756"/>
    </source>
</evidence>
<dbReference type="PANTHER" id="PTHR11733">
    <property type="entry name" value="ZINC METALLOPROTEASE FAMILY M13 NEPRILYSIN-RELATED"/>
    <property type="match status" value="1"/>
</dbReference>
<dbReference type="EMBL" id="UYYG01001176">
    <property type="protein sequence ID" value="VDN59122.1"/>
    <property type="molecule type" value="Genomic_DNA"/>
</dbReference>
<evidence type="ECO:0000256" key="5">
    <source>
        <dbReference type="ARBA" id="ARBA00022801"/>
    </source>
</evidence>
<dbReference type="Proteomes" id="UP000274756">
    <property type="component" value="Unassembled WGS sequence"/>
</dbReference>
<evidence type="ECO:0000256" key="7">
    <source>
        <dbReference type="ARBA" id="ARBA00023049"/>
    </source>
</evidence>
<dbReference type="Gene3D" id="3.40.390.10">
    <property type="entry name" value="Collagenase (Catalytic Domain)"/>
    <property type="match status" value="1"/>
</dbReference>
<dbReference type="Gene3D" id="1.10.1380.10">
    <property type="entry name" value="Neutral endopeptidase , domain2"/>
    <property type="match status" value="1"/>
</dbReference>
<dbReference type="PANTHER" id="PTHR11733:SF230">
    <property type="entry name" value="NEPRILYSIN-2"/>
    <property type="match status" value="1"/>
</dbReference>
<evidence type="ECO:0000313" key="13">
    <source>
        <dbReference type="WBParaSite" id="DME_0000529601-mRNA-1"/>
    </source>
</evidence>
<dbReference type="STRING" id="318479.A0A0N4UDA3"/>
<dbReference type="AlphaFoldDB" id="A0A0N4UDA3"/>
<dbReference type="GO" id="GO:0016485">
    <property type="term" value="P:protein processing"/>
    <property type="evidence" value="ECO:0007669"/>
    <property type="project" value="TreeGrafter"/>
</dbReference>
<feature type="domain" description="Peptidase M13 C-terminal" evidence="8">
    <location>
        <begin position="493"/>
        <end position="699"/>
    </location>
</feature>
<reference evidence="13" key="1">
    <citation type="submission" date="2017-02" db="UniProtKB">
        <authorList>
            <consortium name="WormBaseParasite"/>
        </authorList>
    </citation>
    <scope>IDENTIFICATION</scope>
</reference>
<dbReference type="GO" id="GO:0046872">
    <property type="term" value="F:metal ion binding"/>
    <property type="evidence" value="ECO:0007669"/>
    <property type="project" value="UniProtKB-KW"/>
</dbReference>
<proteinExistence type="inferred from homology"/>
<reference evidence="10 12" key="2">
    <citation type="submission" date="2018-11" db="EMBL/GenBank/DDBJ databases">
        <authorList>
            <consortium name="Pathogen Informatics"/>
        </authorList>
    </citation>
    <scope>NUCLEOTIDE SEQUENCE [LARGE SCALE GENOMIC DNA]</scope>
</reference>
<comment type="cofactor">
    <cofactor evidence="1">
        <name>Zn(2+)</name>
        <dbReference type="ChEBI" id="CHEBI:29105"/>
    </cofactor>
</comment>
<protein>
    <submittedName>
        <fullName evidence="13">Neprilysin</fullName>
    </submittedName>
</protein>
<evidence type="ECO:0000256" key="4">
    <source>
        <dbReference type="ARBA" id="ARBA00022723"/>
    </source>
</evidence>
<evidence type="ECO:0000256" key="3">
    <source>
        <dbReference type="ARBA" id="ARBA00022670"/>
    </source>
</evidence>
<dbReference type="InterPro" id="IPR042089">
    <property type="entry name" value="Peptidase_M13_dom_2"/>
</dbReference>
<sequence length="700" mass="81230">MNANIDPCNDFYEFACGKWIKQHPIPDDAPSVSNFENLGQDLEFALKGFIYKGFTAAVTMNILELLEGDYVENVDGKAVMKAKRFYELCLNESAIFNTWRKAFDNAVNDFGGWPSLESREAQPRTSIEYLYGVMVAKFRADSLFKATVQPDDKNSSQHVLLIDQPALNLFARDFYILSDTQEERLAYMTLVRDVLLLLDAQLEVSNRDSDEILRFETDLANITMADDQRHDIAELYSKLTIGKMRRDFPNFNWLEFFNVVFKDIRTREGNTIRFNDSTIVVIYGLDFMHRLDQLLPKYEKRLVFLVVINYLSWCWFFKAMLRDLPDPFALTMFKFYRSLNLMQVPKLRWHGCVTRINSLMPMATSSIYIRNHFDHEAKKQVEGMIDLIMEAFLEILETEDWLTSATKSFARQKASINIFSGFIVEKMSRKIGYPDYLNNSSLVDEEYQEYTVTDGDYYKTKFQFYEMYQKDILGRIVQEVDRERWVAGAALVNAFYSPNTNEIIFPAGILQPVFYDKSFPRAMNFGGIGVVIGHEITHGFDDRGRLYDKRGNIRQWWDNVTIEKFESKAQCIEDQYSAYVLDQISMKINGRSTKGENIADNGGLKQAYRAYKKYEATHGEEKMRLPGLNLTNDQLFFLNYAQIWCGTMNDKEAVRKLRTSEHSPGPIRVKGPLSNSEDFSLAYSCPLGSPMNPRHKCRVW</sequence>
<dbReference type="PRINTS" id="PR00786">
    <property type="entry name" value="NEPRILYSIN"/>
</dbReference>
<dbReference type="PROSITE" id="PS51885">
    <property type="entry name" value="NEPRILYSIN"/>
    <property type="match status" value="1"/>
</dbReference>
<dbReference type="GO" id="GO:0005886">
    <property type="term" value="C:plasma membrane"/>
    <property type="evidence" value="ECO:0007669"/>
    <property type="project" value="TreeGrafter"/>
</dbReference>
<name>A0A0N4UDA3_DRAME</name>
<dbReference type="Proteomes" id="UP000038040">
    <property type="component" value="Unplaced"/>
</dbReference>
<organism evidence="11 13">
    <name type="scientific">Dracunculus medinensis</name>
    <name type="common">Guinea worm</name>
    <dbReference type="NCBI Taxonomy" id="318479"/>
    <lineage>
        <taxon>Eukaryota</taxon>
        <taxon>Metazoa</taxon>
        <taxon>Ecdysozoa</taxon>
        <taxon>Nematoda</taxon>
        <taxon>Chromadorea</taxon>
        <taxon>Rhabditida</taxon>
        <taxon>Spirurina</taxon>
        <taxon>Dracunculoidea</taxon>
        <taxon>Dracunculidae</taxon>
        <taxon>Dracunculus</taxon>
    </lineage>
</organism>
<evidence type="ECO:0000256" key="2">
    <source>
        <dbReference type="ARBA" id="ARBA00007357"/>
    </source>
</evidence>
<dbReference type="InterPro" id="IPR000718">
    <property type="entry name" value="Peptidase_M13"/>
</dbReference>
<dbReference type="InterPro" id="IPR018497">
    <property type="entry name" value="Peptidase_M13_C"/>
</dbReference>
<keyword evidence="12" id="KW-1185">Reference proteome</keyword>
<keyword evidence="3" id="KW-0645">Protease</keyword>
<evidence type="ECO:0000256" key="6">
    <source>
        <dbReference type="ARBA" id="ARBA00022833"/>
    </source>
</evidence>
<evidence type="ECO:0000256" key="1">
    <source>
        <dbReference type="ARBA" id="ARBA00001947"/>
    </source>
</evidence>
<evidence type="ECO:0000259" key="8">
    <source>
        <dbReference type="Pfam" id="PF01431"/>
    </source>
</evidence>
<gene>
    <name evidence="10" type="ORF">DME_LOCUS9095</name>
</gene>
<dbReference type="WBParaSite" id="DME_0000529601-mRNA-1">
    <property type="protein sequence ID" value="DME_0000529601-mRNA-1"/>
    <property type="gene ID" value="DME_0000529601"/>
</dbReference>
<dbReference type="CDD" id="cd08662">
    <property type="entry name" value="M13"/>
    <property type="match status" value="1"/>
</dbReference>
<dbReference type="Pfam" id="PF01431">
    <property type="entry name" value="Peptidase_M13"/>
    <property type="match status" value="1"/>
</dbReference>
<accession>A0A0N4UDA3</accession>
<evidence type="ECO:0000313" key="10">
    <source>
        <dbReference type="EMBL" id="VDN59122.1"/>
    </source>
</evidence>
<keyword evidence="4" id="KW-0479">Metal-binding</keyword>
<keyword evidence="6" id="KW-0862">Zinc</keyword>
<keyword evidence="5" id="KW-0378">Hydrolase</keyword>